<dbReference type="Proteomes" id="UP000076881">
    <property type="component" value="Unassembled WGS sequence"/>
</dbReference>
<organism evidence="2 3">
    <name type="scientific">Akanthomyces lecanii RCEF 1005</name>
    <dbReference type="NCBI Taxonomy" id="1081108"/>
    <lineage>
        <taxon>Eukaryota</taxon>
        <taxon>Fungi</taxon>
        <taxon>Dikarya</taxon>
        <taxon>Ascomycota</taxon>
        <taxon>Pezizomycotina</taxon>
        <taxon>Sordariomycetes</taxon>
        <taxon>Hypocreomycetidae</taxon>
        <taxon>Hypocreales</taxon>
        <taxon>Cordycipitaceae</taxon>
        <taxon>Akanthomyces</taxon>
        <taxon>Cordyceps confragosa</taxon>
    </lineage>
</organism>
<keyword evidence="1" id="KW-0732">Signal</keyword>
<sequence length="186" mass="19286">MHALQLPVSLALLAAIPSMVLGITTSQACTQKTNGDNCARAVTGTRLGAAFQSSARADCSSFLEQTATASTVFVTNTVTTTSILNANTATIITVQKRADPTKTVPAYASACSGSARYASACSGWCITASTTTVTPMATVTSTVTVNQCARSTETVCNAACVDLQTDSQNCGTCGNTSNVQQWRMYR</sequence>
<evidence type="ECO:0000256" key="1">
    <source>
        <dbReference type="SAM" id="SignalP"/>
    </source>
</evidence>
<evidence type="ECO:0000313" key="3">
    <source>
        <dbReference type="Proteomes" id="UP000076881"/>
    </source>
</evidence>
<dbReference type="AlphaFoldDB" id="A0A162J5N4"/>
<reference evidence="2 3" key="1">
    <citation type="journal article" date="2016" name="Genome Biol. Evol.">
        <title>Divergent and convergent evolution of fungal pathogenicity.</title>
        <authorList>
            <person name="Shang Y."/>
            <person name="Xiao G."/>
            <person name="Zheng P."/>
            <person name="Cen K."/>
            <person name="Zhan S."/>
            <person name="Wang C."/>
        </authorList>
    </citation>
    <scope>NUCLEOTIDE SEQUENCE [LARGE SCALE GENOMIC DNA]</scope>
    <source>
        <strain evidence="2 3">RCEF 1005</strain>
    </source>
</reference>
<dbReference type="OrthoDB" id="5596743at2759"/>
<feature type="chain" id="PRO_5007836318" evidence="1">
    <location>
        <begin position="23"/>
        <end position="186"/>
    </location>
</feature>
<feature type="signal peptide" evidence="1">
    <location>
        <begin position="1"/>
        <end position="22"/>
    </location>
</feature>
<gene>
    <name evidence="2" type="ORF">LEL_10602</name>
</gene>
<protein>
    <submittedName>
        <fullName evidence="2">Phospholipase A2</fullName>
    </submittedName>
</protein>
<dbReference type="STRING" id="1081108.A0A162J5N4"/>
<comment type="caution">
    <text evidence="2">The sequence shown here is derived from an EMBL/GenBank/DDBJ whole genome shotgun (WGS) entry which is preliminary data.</text>
</comment>
<proteinExistence type="predicted"/>
<accession>A0A162J5N4</accession>
<keyword evidence="3" id="KW-1185">Reference proteome</keyword>
<dbReference type="EMBL" id="AZHF01000015">
    <property type="protein sequence ID" value="OAA64082.1"/>
    <property type="molecule type" value="Genomic_DNA"/>
</dbReference>
<name>A0A162J5N4_CORDF</name>
<evidence type="ECO:0000313" key="2">
    <source>
        <dbReference type="EMBL" id="OAA64082.1"/>
    </source>
</evidence>